<evidence type="ECO:0000313" key="2">
    <source>
        <dbReference type="EMBL" id="KAK7487933.1"/>
    </source>
</evidence>
<dbReference type="EMBL" id="JACVVK020000157">
    <property type="protein sequence ID" value="KAK7487933.1"/>
    <property type="molecule type" value="Genomic_DNA"/>
</dbReference>
<evidence type="ECO:0000313" key="3">
    <source>
        <dbReference type="Proteomes" id="UP001519460"/>
    </source>
</evidence>
<gene>
    <name evidence="2" type="ORF">BaRGS_00020834</name>
</gene>
<organism evidence="2 3">
    <name type="scientific">Batillaria attramentaria</name>
    <dbReference type="NCBI Taxonomy" id="370345"/>
    <lineage>
        <taxon>Eukaryota</taxon>
        <taxon>Metazoa</taxon>
        <taxon>Spiralia</taxon>
        <taxon>Lophotrochozoa</taxon>
        <taxon>Mollusca</taxon>
        <taxon>Gastropoda</taxon>
        <taxon>Caenogastropoda</taxon>
        <taxon>Sorbeoconcha</taxon>
        <taxon>Cerithioidea</taxon>
        <taxon>Batillariidae</taxon>
        <taxon>Batillaria</taxon>
    </lineage>
</organism>
<accession>A0ABD0KLM3</accession>
<protein>
    <submittedName>
        <fullName evidence="2">Uncharacterized protein</fullName>
    </submittedName>
</protein>
<feature type="compositionally biased region" description="Basic and acidic residues" evidence="1">
    <location>
        <begin position="1"/>
        <end position="15"/>
    </location>
</feature>
<dbReference type="AlphaFoldDB" id="A0ABD0KLM3"/>
<proteinExistence type="predicted"/>
<name>A0ABD0KLM3_9CAEN</name>
<feature type="region of interest" description="Disordered" evidence="1">
    <location>
        <begin position="1"/>
        <end position="28"/>
    </location>
</feature>
<sequence length="191" mass="21645">MNGPEERAKQRDITPDAKPTSEPAGGCRKIQEGEVTHPTFAKLAEQQSSIHSPFTAGAIRTIEQRIRGVKQLQLQYRKFSASNTFEQVDQFRKVQCACVEVDQFRKVQCACVEVDQFRKVQCACVEVDQFRKAQCACVEFGSVQKELDQFTKVGCTCAELDQFRNVGCTCIELDQFRKVGCTCVELDQFRK</sequence>
<keyword evidence="3" id="KW-1185">Reference proteome</keyword>
<dbReference type="Proteomes" id="UP001519460">
    <property type="component" value="Unassembled WGS sequence"/>
</dbReference>
<comment type="caution">
    <text evidence="2">The sequence shown here is derived from an EMBL/GenBank/DDBJ whole genome shotgun (WGS) entry which is preliminary data.</text>
</comment>
<reference evidence="2 3" key="1">
    <citation type="journal article" date="2023" name="Sci. Data">
        <title>Genome assembly of the Korean intertidal mud-creeper Batillaria attramentaria.</title>
        <authorList>
            <person name="Patra A.K."/>
            <person name="Ho P.T."/>
            <person name="Jun S."/>
            <person name="Lee S.J."/>
            <person name="Kim Y."/>
            <person name="Won Y.J."/>
        </authorList>
    </citation>
    <scope>NUCLEOTIDE SEQUENCE [LARGE SCALE GENOMIC DNA]</scope>
    <source>
        <strain evidence="2">Wonlab-2016</strain>
    </source>
</reference>
<evidence type="ECO:0000256" key="1">
    <source>
        <dbReference type="SAM" id="MobiDB-lite"/>
    </source>
</evidence>
<feature type="non-terminal residue" evidence="2">
    <location>
        <position position="191"/>
    </location>
</feature>